<dbReference type="STRING" id="637679.GCA_001550055_02814"/>
<feature type="active site" description="Proton donor" evidence="13">
    <location>
        <position position="102"/>
    </location>
</feature>
<comment type="catalytic activity">
    <reaction evidence="11">
        <text>a 5,6-dihydrouridine in tRNA + NAD(+) = a uridine in tRNA + NADH + H(+)</text>
        <dbReference type="Rhea" id="RHEA:54452"/>
        <dbReference type="Rhea" id="RHEA-COMP:13339"/>
        <dbReference type="Rhea" id="RHEA-COMP:13887"/>
        <dbReference type="ChEBI" id="CHEBI:15378"/>
        <dbReference type="ChEBI" id="CHEBI:57540"/>
        <dbReference type="ChEBI" id="CHEBI:57945"/>
        <dbReference type="ChEBI" id="CHEBI:65315"/>
        <dbReference type="ChEBI" id="CHEBI:74443"/>
    </reaction>
</comment>
<keyword evidence="14" id="KW-0547">Nucleotide-binding</keyword>
<dbReference type="EC" id="1.3.1.-" evidence="12"/>
<evidence type="ECO:0000313" key="17">
    <source>
        <dbReference type="Proteomes" id="UP000183685"/>
    </source>
</evidence>
<dbReference type="InterPro" id="IPR001269">
    <property type="entry name" value="DUS_fam"/>
</dbReference>
<keyword evidence="5 12" id="KW-0288">FMN</keyword>
<comment type="cofactor">
    <cofactor evidence="1 12 14">
        <name>FMN</name>
        <dbReference type="ChEBI" id="CHEBI:58210"/>
    </cofactor>
</comment>
<keyword evidence="9 12" id="KW-0560">Oxidoreductase</keyword>
<feature type="domain" description="DUS-like FMN-binding" evidence="15">
    <location>
        <begin position="15"/>
        <end position="316"/>
    </location>
</feature>
<evidence type="ECO:0000256" key="7">
    <source>
        <dbReference type="ARBA" id="ARBA00022857"/>
    </source>
</evidence>
<keyword evidence="4 12" id="KW-0285">Flavoprotein</keyword>
<evidence type="ECO:0000256" key="4">
    <source>
        <dbReference type="ARBA" id="ARBA00022630"/>
    </source>
</evidence>
<keyword evidence="3" id="KW-0820">tRNA-binding</keyword>
<comment type="similarity">
    <text evidence="12">Belongs to the dus family.</text>
</comment>
<protein>
    <recommendedName>
        <fullName evidence="12">tRNA-dihydrouridine synthase</fullName>
        <ecNumber evidence="12">1.3.1.-</ecNumber>
    </recommendedName>
</protein>
<gene>
    <name evidence="16" type="ORF">SAMN04488071_1099</name>
</gene>
<sequence length="328" mass="35897">MALNIGPVEIKDPVILAPMSGVTDLPFRRLVKRYGAGLVVSEMIASEAMIRASERSQKMATSCAEEFPMSVQLAGCEGARMAEAAKLNEDRGAAIIDINMGCPVKKVVNGHAGSALMRDLDHAGELIHATVNAVNLPVTLKMRLGWDDSSFNAPELAKIAQEAGVKLITVHGRTRCQMYRGHADWKKVGIVKEAVDLPVIVNGDINTFDDVDQALQDSGADGVMIGRGTYGKPWLVGQVMHYLRTGEKIDEPALEEQLNLVLEHYDDILSHYGVEGGVRIARKHLGWYTKGLHSSAEFRNEVNRIEEPEKVKAALREFYLPLCEQAAA</sequence>
<dbReference type="InterPro" id="IPR035587">
    <property type="entry name" value="DUS-like_FMN-bd"/>
</dbReference>
<dbReference type="InterPro" id="IPR004652">
    <property type="entry name" value="DusB-like"/>
</dbReference>
<dbReference type="GO" id="GO:0000049">
    <property type="term" value="F:tRNA binding"/>
    <property type="evidence" value="ECO:0007669"/>
    <property type="project" value="UniProtKB-KW"/>
</dbReference>
<dbReference type="PIRSF" id="PIRSF006621">
    <property type="entry name" value="Dus"/>
    <property type="match status" value="1"/>
</dbReference>
<evidence type="ECO:0000256" key="14">
    <source>
        <dbReference type="PIRSR" id="PIRSR006621-2"/>
    </source>
</evidence>
<organism evidence="16 17">
    <name type="scientific">Kordiimonas lacus</name>
    <dbReference type="NCBI Taxonomy" id="637679"/>
    <lineage>
        <taxon>Bacteria</taxon>
        <taxon>Pseudomonadati</taxon>
        <taxon>Pseudomonadota</taxon>
        <taxon>Alphaproteobacteria</taxon>
        <taxon>Kordiimonadales</taxon>
        <taxon>Kordiimonadaceae</taxon>
        <taxon>Kordiimonas</taxon>
    </lineage>
</organism>
<dbReference type="InterPro" id="IPR024036">
    <property type="entry name" value="tRNA-dHydroUridine_Synthase_C"/>
</dbReference>
<feature type="binding site" evidence="14">
    <location>
        <position position="72"/>
    </location>
    <ligand>
        <name>FMN</name>
        <dbReference type="ChEBI" id="CHEBI:58210"/>
    </ligand>
</feature>
<dbReference type="Gene3D" id="1.10.1200.80">
    <property type="entry name" value="Putative flavin oxidoreducatase, domain 2"/>
    <property type="match status" value="1"/>
</dbReference>
<feature type="binding site" evidence="14">
    <location>
        <begin position="226"/>
        <end position="227"/>
    </location>
    <ligand>
        <name>FMN</name>
        <dbReference type="ChEBI" id="CHEBI:58210"/>
    </ligand>
</feature>
<dbReference type="Proteomes" id="UP000183685">
    <property type="component" value="Unassembled WGS sequence"/>
</dbReference>
<evidence type="ECO:0000313" key="16">
    <source>
        <dbReference type="EMBL" id="SDD64932.1"/>
    </source>
</evidence>
<dbReference type="PANTHER" id="PTHR45846">
    <property type="entry name" value="TRNA-DIHYDROURIDINE(47) SYNTHASE [NAD(P)(+)]-LIKE"/>
    <property type="match status" value="1"/>
</dbReference>
<accession>A0A1G6WGE3</accession>
<evidence type="ECO:0000256" key="12">
    <source>
        <dbReference type="PIRNR" id="PIRNR006621"/>
    </source>
</evidence>
<reference evidence="16 17" key="1">
    <citation type="submission" date="2016-10" db="EMBL/GenBank/DDBJ databases">
        <authorList>
            <person name="de Groot N.N."/>
        </authorList>
    </citation>
    <scope>NUCLEOTIDE SEQUENCE [LARGE SCALE GENOMIC DNA]</scope>
    <source>
        <strain evidence="16 17">CGMCC 1.9109</strain>
    </source>
</reference>
<keyword evidence="6 12" id="KW-0819">tRNA processing</keyword>
<evidence type="ECO:0000256" key="2">
    <source>
        <dbReference type="ARBA" id="ARBA00002790"/>
    </source>
</evidence>
<proteinExistence type="inferred from homology"/>
<comment type="function">
    <text evidence="2 12">Catalyzes the synthesis of 5,6-dihydrouridine (D), a modified base found in the D-loop of most tRNAs, via the reduction of the C5-C6 double bond in target uridines.</text>
</comment>
<dbReference type="AlphaFoldDB" id="A0A1G6WGE3"/>
<evidence type="ECO:0000256" key="13">
    <source>
        <dbReference type="PIRSR" id="PIRSR006621-1"/>
    </source>
</evidence>
<dbReference type="Pfam" id="PF01207">
    <property type="entry name" value="Dus"/>
    <property type="match status" value="1"/>
</dbReference>
<dbReference type="NCBIfam" id="TIGR00737">
    <property type="entry name" value="nifR3_yhdG"/>
    <property type="match status" value="1"/>
</dbReference>
<keyword evidence="8" id="KW-0694">RNA-binding</keyword>
<comment type="catalytic activity">
    <reaction evidence="10">
        <text>a 5,6-dihydrouridine in tRNA + NADP(+) = a uridine in tRNA + NADPH + H(+)</text>
        <dbReference type="Rhea" id="RHEA:23624"/>
        <dbReference type="Rhea" id="RHEA-COMP:13339"/>
        <dbReference type="Rhea" id="RHEA-COMP:13887"/>
        <dbReference type="ChEBI" id="CHEBI:15378"/>
        <dbReference type="ChEBI" id="CHEBI:57783"/>
        <dbReference type="ChEBI" id="CHEBI:58349"/>
        <dbReference type="ChEBI" id="CHEBI:65315"/>
        <dbReference type="ChEBI" id="CHEBI:74443"/>
    </reaction>
</comment>
<evidence type="ECO:0000259" key="15">
    <source>
        <dbReference type="Pfam" id="PF01207"/>
    </source>
</evidence>
<feature type="binding site" evidence="14">
    <location>
        <position position="171"/>
    </location>
    <ligand>
        <name>FMN</name>
        <dbReference type="ChEBI" id="CHEBI:58210"/>
    </ligand>
</feature>
<dbReference type="Gene3D" id="3.20.20.70">
    <property type="entry name" value="Aldolase class I"/>
    <property type="match status" value="1"/>
</dbReference>
<keyword evidence="17" id="KW-1185">Reference proteome</keyword>
<dbReference type="InterPro" id="IPR013785">
    <property type="entry name" value="Aldolase_TIM"/>
</dbReference>
<evidence type="ECO:0000256" key="6">
    <source>
        <dbReference type="ARBA" id="ARBA00022694"/>
    </source>
</evidence>
<dbReference type="PANTHER" id="PTHR45846:SF1">
    <property type="entry name" value="TRNA-DIHYDROURIDINE(47) SYNTHASE [NAD(P)(+)]-LIKE"/>
    <property type="match status" value="1"/>
</dbReference>
<dbReference type="CDD" id="cd02801">
    <property type="entry name" value="DUS_like_FMN"/>
    <property type="match status" value="1"/>
</dbReference>
<evidence type="ECO:0000256" key="1">
    <source>
        <dbReference type="ARBA" id="ARBA00001917"/>
    </source>
</evidence>
<evidence type="ECO:0000256" key="3">
    <source>
        <dbReference type="ARBA" id="ARBA00022555"/>
    </source>
</evidence>
<evidence type="ECO:0000256" key="11">
    <source>
        <dbReference type="ARBA" id="ARBA00048802"/>
    </source>
</evidence>
<feature type="binding site" evidence="14">
    <location>
        <position position="141"/>
    </location>
    <ligand>
        <name>FMN</name>
        <dbReference type="ChEBI" id="CHEBI:58210"/>
    </ligand>
</feature>
<dbReference type="RefSeq" id="WP_068306184.1">
    <property type="nucleotide sequence ID" value="NZ_FNAK01000002.1"/>
</dbReference>
<dbReference type="OrthoDB" id="9783413at2"/>
<evidence type="ECO:0000256" key="8">
    <source>
        <dbReference type="ARBA" id="ARBA00022884"/>
    </source>
</evidence>
<dbReference type="PROSITE" id="PS01136">
    <property type="entry name" value="UPF0034"/>
    <property type="match status" value="1"/>
</dbReference>
<dbReference type="GO" id="GO:0050660">
    <property type="term" value="F:flavin adenine dinucleotide binding"/>
    <property type="evidence" value="ECO:0007669"/>
    <property type="project" value="InterPro"/>
</dbReference>
<dbReference type="InterPro" id="IPR018517">
    <property type="entry name" value="tRNA_hU_synthase_CS"/>
</dbReference>
<evidence type="ECO:0000256" key="5">
    <source>
        <dbReference type="ARBA" id="ARBA00022643"/>
    </source>
</evidence>
<dbReference type="SUPFAM" id="SSF51395">
    <property type="entry name" value="FMN-linked oxidoreductases"/>
    <property type="match status" value="1"/>
</dbReference>
<dbReference type="EMBL" id="FNAK01000002">
    <property type="protein sequence ID" value="SDD64932.1"/>
    <property type="molecule type" value="Genomic_DNA"/>
</dbReference>
<dbReference type="GO" id="GO:0017150">
    <property type="term" value="F:tRNA dihydrouridine synthase activity"/>
    <property type="evidence" value="ECO:0007669"/>
    <property type="project" value="InterPro"/>
</dbReference>
<keyword evidence="7" id="KW-0521">NADP</keyword>
<evidence type="ECO:0000256" key="10">
    <source>
        <dbReference type="ARBA" id="ARBA00048205"/>
    </source>
</evidence>
<evidence type="ECO:0000256" key="9">
    <source>
        <dbReference type="ARBA" id="ARBA00023002"/>
    </source>
</evidence>
<name>A0A1G6WGE3_9PROT</name>